<feature type="transmembrane region" description="Helical" evidence="10">
    <location>
        <begin position="421"/>
        <end position="444"/>
    </location>
</feature>
<accession>A0A8S8ZTT0</accession>
<dbReference type="InterPro" id="IPR003593">
    <property type="entry name" value="AAA+_ATPase"/>
</dbReference>
<reference evidence="12 13" key="1">
    <citation type="submission" date="2017-07" db="EMBL/GenBank/DDBJ databases">
        <title>Genome sequence of the Sordaria macrospora wild type strain R19027.</title>
        <authorList>
            <person name="Nowrousian M."/>
            <person name="Teichert I."/>
            <person name="Kueck U."/>
        </authorList>
    </citation>
    <scope>NUCLEOTIDE SEQUENCE [LARGE SCALE GENOMIC DNA]</scope>
    <source>
        <strain evidence="12 13">R19027</strain>
        <tissue evidence="12">Mycelium</tissue>
    </source>
</reference>
<keyword evidence="5" id="KW-0547">Nucleotide-binding</keyword>
<keyword evidence="4 10" id="KW-0812">Transmembrane</keyword>
<dbReference type="Proteomes" id="UP000433876">
    <property type="component" value="Unassembled WGS sequence"/>
</dbReference>
<feature type="region of interest" description="Disordered" evidence="9">
    <location>
        <begin position="100"/>
        <end position="122"/>
    </location>
</feature>
<dbReference type="InterPro" id="IPR013525">
    <property type="entry name" value="ABC2_TM"/>
</dbReference>
<dbReference type="PROSITE" id="PS00211">
    <property type="entry name" value="ABC_TRANSPORTER_1"/>
    <property type="match status" value="1"/>
</dbReference>
<evidence type="ECO:0000313" key="13">
    <source>
        <dbReference type="Proteomes" id="UP000433876"/>
    </source>
</evidence>
<dbReference type="PANTHER" id="PTHR48042">
    <property type="entry name" value="ABC TRANSPORTER G FAMILY MEMBER 11"/>
    <property type="match status" value="1"/>
</dbReference>
<feature type="transmembrane region" description="Helical" evidence="10">
    <location>
        <begin position="637"/>
        <end position="655"/>
    </location>
</feature>
<feature type="transmembrane region" description="Helical" evidence="10">
    <location>
        <begin position="528"/>
        <end position="545"/>
    </location>
</feature>
<dbReference type="SUPFAM" id="SSF52540">
    <property type="entry name" value="P-loop containing nucleoside triphosphate hydrolases"/>
    <property type="match status" value="1"/>
</dbReference>
<feature type="domain" description="ABC transporter" evidence="11">
    <location>
        <begin position="45"/>
        <end position="299"/>
    </location>
</feature>
<evidence type="ECO:0000256" key="3">
    <source>
        <dbReference type="ARBA" id="ARBA00022448"/>
    </source>
</evidence>
<comment type="similarity">
    <text evidence="2">Belongs to the ABC transporter superfamily. ABCG family. Eye pigment precursor importer (TC 3.A.1.204) subfamily.</text>
</comment>
<gene>
    <name evidence="12" type="ORF">SMACR_06701</name>
</gene>
<dbReference type="Pfam" id="PF01061">
    <property type="entry name" value="ABC2_membrane"/>
    <property type="match status" value="1"/>
</dbReference>
<dbReference type="OMA" id="MCVNGFM"/>
<dbReference type="GO" id="GO:0140359">
    <property type="term" value="F:ABC-type transporter activity"/>
    <property type="evidence" value="ECO:0007669"/>
    <property type="project" value="InterPro"/>
</dbReference>
<feature type="transmembrane region" description="Helical" evidence="10">
    <location>
        <begin position="503"/>
        <end position="521"/>
    </location>
</feature>
<protein>
    <recommendedName>
        <fullName evidence="11">ABC transporter domain-containing protein</fullName>
    </recommendedName>
</protein>
<sequence>MGFSNPSSGNSTEVERKNPVVEHGIDIEQHAVAESHLVNTTVKNISWKGVTVTVKDRETKEPKNIVDNVDGIVEAGEIVALMGPSGCGKTTLLNYLASRPLPASSGRGGTTTTGSVLINGQPTPTSTFREITRFVEQEDHLIGSLTVRETFDFSSRLSISSKVLPKKERIARIEGLLDAFGLREQKDALIGTPIRKGISGGQKRRVGVASQLITCPRILFLDEPTSGLDSKAGWEVIKYLKGVARRNNLIVIASIHQPSTATFNLFDKLMLLSAAKTHYFGPVAGVTEHYESLGHEVPLHVNPAEFLLDLVNIDFASEREEAVRALDEMQTAWQESEKAKQLTAAVAKAEARGGEQVDTAGQGTKPGLVSSTITLLHRSFIKSYRDVVAYGIRAAMYFGLAIMVGTVWVRLDAAQESIIPFINALFFGCAFMSFMAVAYCPAWLEDYFQYIKERRNGLYGPTALIISNFLIGIPYLFLFSLLFSVISYWLVNFQPTAQAFFTWVFWLFCDLLAAEGLVVFMSSLFPSFVISLALVAFANGLWMSVDGFMVQPTILNVFYKYVFHYWDYQKYVFENMMINEFKDRVYTCGKLPAGMTSVNGSDCQCMFQTDLADQCLIRGQGVLDQYGYKPGKQGRDIGIMFCIIVGWRLAAWVVLKLKK</sequence>
<evidence type="ECO:0000256" key="5">
    <source>
        <dbReference type="ARBA" id="ARBA00022741"/>
    </source>
</evidence>
<dbReference type="AlphaFoldDB" id="A0A8S8ZTT0"/>
<evidence type="ECO:0000256" key="8">
    <source>
        <dbReference type="ARBA" id="ARBA00023136"/>
    </source>
</evidence>
<evidence type="ECO:0000256" key="7">
    <source>
        <dbReference type="ARBA" id="ARBA00022989"/>
    </source>
</evidence>
<dbReference type="GO" id="GO:0016887">
    <property type="term" value="F:ATP hydrolysis activity"/>
    <property type="evidence" value="ECO:0007669"/>
    <property type="project" value="InterPro"/>
</dbReference>
<dbReference type="InterPro" id="IPR043926">
    <property type="entry name" value="ABCG_dom"/>
</dbReference>
<dbReference type="PROSITE" id="PS50893">
    <property type="entry name" value="ABC_TRANSPORTER_2"/>
    <property type="match status" value="1"/>
</dbReference>
<dbReference type="InterPro" id="IPR003439">
    <property type="entry name" value="ABC_transporter-like_ATP-bd"/>
</dbReference>
<keyword evidence="6" id="KW-0067">ATP-binding</keyword>
<evidence type="ECO:0000256" key="1">
    <source>
        <dbReference type="ARBA" id="ARBA00004141"/>
    </source>
</evidence>
<comment type="caution">
    <text evidence="12">The sequence shown here is derived from an EMBL/GenBank/DDBJ whole genome shotgun (WGS) entry which is preliminary data.</text>
</comment>
<dbReference type="PANTHER" id="PTHR48042:SF11">
    <property type="entry name" value="ABC TRANSPORTER G FAMILY MEMBER 11"/>
    <property type="match status" value="1"/>
</dbReference>
<feature type="transmembrane region" description="Helical" evidence="10">
    <location>
        <begin position="387"/>
        <end position="409"/>
    </location>
</feature>
<feature type="transmembrane region" description="Helical" evidence="10">
    <location>
        <begin position="465"/>
        <end position="491"/>
    </location>
</feature>
<evidence type="ECO:0000256" key="4">
    <source>
        <dbReference type="ARBA" id="ARBA00022692"/>
    </source>
</evidence>
<evidence type="ECO:0000313" key="12">
    <source>
        <dbReference type="EMBL" id="KAA8632858.1"/>
    </source>
</evidence>
<dbReference type="InterPro" id="IPR027417">
    <property type="entry name" value="P-loop_NTPase"/>
</dbReference>
<name>A0A8S8ZTT0_SORMA</name>
<evidence type="ECO:0000256" key="9">
    <source>
        <dbReference type="SAM" id="MobiDB-lite"/>
    </source>
</evidence>
<keyword evidence="7 10" id="KW-1133">Transmembrane helix</keyword>
<dbReference type="InterPro" id="IPR052215">
    <property type="entry name" value="Plant_ABCG"/>
</dbReference>
<evidence type="ECO:0000259" key="11">
    <source>
        <dbReference type="PROSITE" id="PS50893"/>
    </source>
</evidence>
<dbReference type="Gene3D" id="3.40.50.300">
    <property type="entry name" value="P-loop containing nucleotide triphosphate hydrolases"/>
    <property type="match status" value="1"/>
</dbReference>
<dbReference type="EMBL" id="NMPR01000047">
    <property type="protein sequence ID" value="KAA8632858.1"/>
    <property type="molecule type" value="Genomic_DNA"/>
</dbReference>
<evidence type="ECO:0000256" key="6">
    <source>
        <dbReference type="ARBA" id="ARBA00022840"/>
    </source>
</evidence>
<organism evidence="12 13">
    <name type="scientific">Sordaria macrospora</name>
    <dbReference type="NCBI Taxonomy" id="5147"/>
    <lineage>
        <taxon>Eukaryota</taxon>
        <taxon>Fungi</taxon>
        <taxon>Dikarya</taxon>
        <taxon>Ascomycota</taxon>
        <taxon>Pezizomycotina</taxon>
        <taxon>Sordariomycetes</taxon>
        <taxon>Sordariomycetidae</taxon>
        <taxon>Sordariales</taxon>
        <taxon>Sordariaceae</taxon>
        <taxon>Sordaria</taxon>
    </lineage>
</organism>
<dbReference type="Pfam" id="PF00005">
    <property type="entry name" value="ABC_tran"/>
    <property type="match status" value="1"/>
</dbReference>
<proteinExistence type="inferred from homology"/>
<dbReference type="InterPro" id="IPR017871">
    <property type="entry name" value="ABC_transporter-like_CS"/>
</dbReference>
<keyword evidence="3" id="KW-0813">Transport</keyword>
<dbReference type="FunFam" id="3.40.50.300:FF:001305">
    <property type="entry name" value="ABCG transporter ABC superfamily"/>
    <property type="match status" value="1"/>
</dbReference>
<keyword evidence="8 10" id="KW-0472">Membrane</keyword>
<dbReference type="SMART" id="SM00382">
    <property type="entry name" value="AAA"/>
    <property type="match status" value="1"/>
</dbReference>
<dbReference type="GO" id="GO:0005524">
    <property type="term" value="F:ATP binding"/>
    <property type="evidence" value="ECO:0007669"/>
    <property type="project" value="UniProtKB-KW"/>
</dbReference>
<evidence type="ECO:0000256" key="10">
    <source>
        <dbReference type="SAM" id="Phobius"/>
    </source>
</evidence>
<dbReference type="VEuPathDB" id="FungiDB:SMAC_06701"/>
<dbReference type="GO" id="GO:0016020">
    <property type="term" value="C:membrane"/>
    <property type="evidence" value="ECO:0007669"/>
    <property type="project" value="UniProtKB-SubCell"/>
</dbReference>
<evidence type="ECO:0000256" key="2">
    <source>
        <dbReference type="ARBA" id="ARBA00005814"/>
    </source>
</evidence>
<comment type="subcellular location">
    <subcellularLocation>
        <location evidence="1">Membrane</location>
        <topology evidence="1">Multi-pass membrane protein</topology>
    </subcellularLocation>
</comment>
<dbReference type="Pfam" id="PF19055">
    <property type="entry name" value="ABC2_membrane_7"/>
    <property type="match status" value="1"/>
</dbReference>